<feature type="domain" description="DED" evidence="2">
    <location>
        <begin position="49"/>
        <end position="122"/>
    </location>
</feature>
<gene>
    <name evidence="3" type="ORF">KYD98_12010</name>
</gene>
<evidence type="ECO:0000313" key="4">
    <source>
        <dbReference type="Proteomes" id="UP001519921"/>
    </source>
</evidence>
<feature type="coiled-coil region" evidence="1">
    <location>
        <begin position="226"/>
        <end position="270"/>
    </location>
</feature>
<comment type="caution">
    <text evidence="3">The sequence shown here is derived from an EMBL/GenBank/DDBJ whole genome shotgun (WGS) entry which is preliminary data.</text>
</comment>
<evidence type="ECO:0000313" key="3">
    <source>
        <dbReference type="EMBL" id="MBW6410819.1"/>
    </source>
</evidence>
<dbReference type="PROSITE" id="PS50168">
    <property type="entry name" value="DED"/>
    <property type="match status" value="1"/>
</dbReference>
<protein>
    <submittedName>
        <fullName evidence="3">Flagellar hook-length control protein FliK</fullName>
    </submittedName>
</protein>
<evidence type="ECO:0000259" key="2">
    <source>
        <dbReference type="PROSITE" id="PS50168"/>
    </source>
</evidence>
<name>A0ABS7AQB0_9CLOT</name>
<dbReference type="EMBL" id="JAHXPT010000009">
    <property type="protein sequence ID" value="MBW6410819.1"/>
    <property type="molecule type" value="Genomic_DNA"/>
</dbReference>
<keyword evidence="4" id="KW-1185">Reference proteome</keyword>
<keyword evidence="3" id="KW-0969">Cilium</keyword>
<evidence type="ECO:0000256" key="1">
    <source>
        <dbReference type="SAM" id="Coils"/>
    </source>
</evidence>
<reference evidence="3 4" key="1">
    <citation type="submission" date="2021-07" db="EMBL/GenBank/DDBJ databases">
        <title>Clostridium weizhouense sp. nov., an anaerobic bacterium isolated from activated sludge of Petroleum wastewater.</title>
        <authorList>
            <person name="Li Q."/>
        </authorList>
    </citation>
    <scope>NUCLEOTIDE SEQUENCE [LARGE SCALE GENOMIC DNA]</scope>
    <source>
        <strain evidence="3 4">YB-6</strain>
    </source>
</reference>
<keyword evidence="1" id="KW-0175">Coiled coil</keyword>
<dbReference type="InterPro" id="IPR001875">
    <property type="entry name" value="DED_dom"/>
</dbReference>
<organism evidence="3 4">
    <name type="scientific">Clostridium weizhouense</name>
    <dbReference type="NCBI Taxonomy" id="2859781"/>
    <lineage>
        <taxon>Bacteria</taxon>
        <taxon>Bacillati</taxon>
        <taxon>Bacillota</taxon>
        <taxon>Clostridia</taxon>
        <taxon>Eubacteriales</taxon>
        <taxon>Clostridiaceae</taxon>
        <taxon>Clostridium</taxon>
    </lineage>
</organism>
<keyword evidence="3" id="KW-0966">Cell projection</keyword>
<keyword evidence="3" id="KW-0282">Flagellum</keyword>
<proteinExistence type="predicted"/>
<dbReference type="RefSeq" id="WP_219780278.1">
    <property type="nucleotide sequence ID" value="NZ_JAHXPT010000009.1"/>
</dbReference>
<sequence>MPGIWNVNNAYTNNTKKISSKLTFEVGERFTGRVVSKGQGKDITIRLADGWQFIAELDENVNLDDLKLMKFEVDDFQNGKLKLKLVKGETNKSQTTDEVFQEIIDKEGLSSEDVKILEKMLKHNMPLTRENINKVKGLIEFNENIKLNPDEIDSFIQNYLESKGIDVSTSKGLLIKQNLTEFFKAFKNMSSEEIILFLENNIDFSGENIESFNKLFKSDISMEKSLTELLSKLEIQDNKLDEIQSKEVIVNKTNIENKELNNKAEKNNNINSLISKLYDSNDNSKNKVSMLSLLKSISGENKEIFNYSLRDVVDSRAESLSTKDFNELSALVSKLDDDDVMNLLKISLEENGLSLEDLKKDGLKSLDKNGKEILEQALSKGLEKDIKLTDKEFERFNNLIKYKIQLDNNEKVQTSNLEINKLETSQINKETQLPLVKTEIKNDLNLKDTMILSNKDLIKEDMINKINEIKDVVKDIIRNIENKNIGYEKAMEFIKNNISDFKVFNSISNEYYYLNFPVSVNAQEYPCKLVIKDNRKDGKKLDKTNAKMIVTVKTINLGEIDGYLTLRDNNIDVVLKCYNEHVLTLNNNKNKLIDGLRTLGLNSTVKVSLKEENMNLVNCGEFFNDLSISNIDIKV</sequence>
<dbReference type="Proteomes" id="UP001519921">
    <property type="component" value="Unassembled WGS sequence"/>
</dbReference>
<accession>A0ABS7AQB0</accession>